<dbReference type="EMBL" id="AZBU02000008">
    <property type="protein sequence ID" value="TKR67903.1"/>
    <property type="molecule type" value="Genomic_DNA"/>
</dbReference>
<protein>
    <submittedName>
        <fullName evidence="2">Uncharacterized protein</fullName>
    </submittedName>
</protein>
<dbReference type="AlphaFoldDB" id="A0A4U5MG16"/>
<feature type="compositionally biased region" description="Polar residues" evidence="1">
    <location>
        <begin position="64"/>
        <end position="74"/>
    </location>
</feature>
<organism evidence="2 3">
    <name type="scientific">Steinernema carpocapsae</name>
    <name type="common">Entomopathogenic nematode</name>
    <dbReference type="NCBI Taxonomy" id="34508"/>
    <lineage>
        <taxon>Eukaryota</taxon>
        <taxon>Metazoa</taxon>
        <taxon>Ecdysozoa</taxon>
        <taxon>Nematoda</taxon>
        <taxon>Chromadorea</taxon>
        <taxon>Rhabditida</taxon>
        <taxon>Tylenchina</taxon>
        <taxon>Panagrolaimomorpha</taxon>
        <taxon>Strongyloidoidea</taxon>
        <taxon>Steinernematidae</taxon>
        <taxon>Steinernema</taxon>
    </lineage>
</organism>
<proteinExistence type="predicted"/>
<evidence type="ECO:0000313" key="2">
    <source>
        <dbReference type="EMBL" id="TKR67903.1"/>
    </source>
</evidence>
<reference evidence="2 3" key="1">
    <citation type="journal article" date="2015" name="Genome Biol.">
        <title>Comparative genomics of Steinernema reveals deeply conserved gene regulatory networks.</title>
        <authorList>
            <person name="Dillman A.R."/>
            <person name="Macchietto M."/>
            <person name="Porter C.F."/>
            <person name="Rogers A."/>
            <person name="Williams B."/>
            <person name="Antoshechkin I."/>
            <person name="Lee M.M."/>
            <person name="Goodwin Z."/>
            <person name="Lu X."/>
            <person name="Lewis E.E."/>
            <person name="Goodrich-Blair H."/>
            <person name="Stock S.P."/>
            <person name="Adams B.J."/>
            <person name="Sternberg P.W."/>
            <person name="Mortazavi A."/>
        </authorList>
    </citation>
    <scope>NUCLEOTIDE SEQUENCE [LARGE SCALE GENOMIC DNA]</scope>
    <source>
        <strain evidence="2 3">ALL</strain>
    </source>
</reference>
<comment type="caution">
    <text evidence="2">The sequence shown here is derived from an EMBL/GenBank/DDBJ whole genome shotgun (WGS) entry which is preliminary data.</text>
</comment>
<dbReference type="Proteomes" id="UP000298663">
    <property type="component" value="Unassembled WGS sequence"/>
</dbReference>
<sequence length="290" mass="33803">MRQEYQHRSRSSSWAQRFPSDEWSDKNYAAASKRSFLTKIKDSVRPKGIMKRQGLDSREAMLYPQQQTGHQTSWEGRYNAPESWRTSYADSKNFHSGGRTTTERFETNKRSEEVERSAKRRSRSRHDVQRGQDYEWQRGGFNRSSSIGPAFSEGGYRSGYDDGGHFGRQQYYATHRRSSNCTNQPSLLARNSGLHRDHNCYYRSGAKAYSYSDLSRSGQFEMNHLENDCLQLRDCLLMPLPRHEDAYRIQGGHESYRHESSGRRLQRYGPSYHHDPPVDYGSYSNVHNAI</sequence>
<reference evidence="2 3" key="2">
    <citation type="journal article" date="2019" name="G3 (Bethesda)">
        <title>Hybrid Assembly of the Genome of the Entomopathogenic Nematode Steinernema carpocapsae Identifies the X-Chromosome.</title>
        <authorList>
            <person name="Serra L."/>
            <person name="Macchietto M."/>
            <person name="Macias-Munoz A."/>
            <person name="McGill C.J."/>
            <person name="Rodriguez I.M."/>
            <person name="Rodriguez B."/>
            <person name="Murad R."/>
            <person name="Mortazavi A."/>
        </authorList>
    </citation>
    <scope>NUCLEOTIDE SEQUENCE [LARGE SCALE GENOMIC DNA]</scope>
    <source>
        <strain evidence="2 3">ALL</strain>
    </source>
</reference>
<evidence type="ECO:0000313" key="3">
    <source>
        <dbReference type="Proteomes" id="UP000298663"/>
    </source>
</evidence>
<feature type="compositionally biased region" description="Basic and acidic residues" evidence="1">
    <location>
        <begin position="101"/>
        <end position="117"/>
    </location>
</feature>
<gene>
    <name evidence="2" type="ORF">L596_023979</name>
</gene>
<feature type="compositionally biased region" description="Basic and acidic residues" evidence="1">
    <location>
        <begin position="125"/>
        <end position="136"/>
    </location>
</feature>
<accession>A0A4U5MG16</accession>
<evidence type="ECO:0000256" key="1">
    <source>
        <dbReference type="SAM" id="MobiDB-lite"/>
    </source>
</evidence>
<feature type="region of interest" description="Disordered" evidence="1">
    <location>
        <begin position="41"/>
        <end position="141"/>
    </location>
</feature>
<keyword evidence="3" id="KW-1185">Reference proteome</keyword>
<name>A0A4U5MG16_STECR</name>